<dbReference type="InterPro" id="IPR050671">
    <property type="entry name" value="CD300_family_receptors"/>
</dbReference>
<dbReference type="GO" id="GO:0005886">
    <property type="term" value="C:plasma membrane"/>
    <property type="evidence" value="ECO:0007669"/>
    <property type="project" value="TreeGrafter"/>
</dbReference>
<evidence type="ECO:0000259" key="4">
    <source>
        <dbReference type="Pfam" id="PF07686"/>
    </source>
</evidence>
<reference evidence="5" key="1">
    <citation type="submission" date="2025-08" db="UniProtKB">
        <authorList>
            <consortium name="Ensembl"/>
        </authorList>
    </citation>
    <scope>IDENTIFICATION</scope>
</reference>
<reference evidence="5" key="2">
    <citation type="submission" date="2025-09" db="UniProtKB">
        <authorList>
            <consortium name="Ensembl"/>
        </authorList>
    </citation>
    <scope>IDENTIFICATION</scope>
</reference>
<keyword evidence="2" id="KW-0812">Transmembrane</keyword>
<sequence length="182" mass="20264">SKQRCGAFRISYHCCDTVTNIESYEGYSESINCPYENQYQSSLKYVCRGNRPSTCLQRALITSNNKQSGRFSLNDIKMSSIFTVTISSLTQSDSGHYLCGVQTNSDHDVFSAVELRVKGESTVPSTVKTPGKTIPPTVETLVKTITSTMKALGKTQKQTPSQPIKGTVYTILVFQYPWDLMF</sequence>
<dbReference type="PANTHER" id="PTHR11860:SF118">
    <property type="entry name" value="CMRF35-LIKE MOLECULE 3-RELATED"/>
    <property type="match status" value="1"/>
</dbReference>
<dbReference type="OMA" id="AFRISYH"/>
<dbReference type="GeneTree" id="ENSGT00970000193466"/>
<evidence type="ECO:0000313" key="5">
    <source>
        <dbReference type="Ensembl" id="ENSNBRP00000031723.1"/>
    </source>
</evidence>
<dbReference type="Ensembl" id="ENSNBRT00000032524.1">
    <property type="protein sequence ID" value="ENSNBRP00000031723.1"/>
    <property type="gene ID" value="ENSNBRG00000024111.1"/>
</dbReference>
<evidence type="ECO:0000256" key="2">
    <source>
        <dbReference type="ARBA" id="ARBA00022692"/>
    </source>
</evidence>
<dbReference type="GO" id="GO:0004888">
    <property type="term" value="F:transmembrane signaling receptor activity"/>
    <property type="evidence" value="ECO:0007669"/>
    <property type="project" value="TreeGrafter"/>
</dbReference>
<evidence type="ECO:0000313" key="6">
    <source>
        <dbReference type="Proteomes" id="UP000261580"/>
    </source>
</evidence>
<organism evidence="5 6">
    <name type="scientific">Neolamprologus brichardi</name>
    <name type="common">Fairy cichlid</name>
    <name type="synonym">Lamprologus brichardi</name>
    <dbReference type="NCBI Taxonomy" id="32507"/>
    <lineage>
        <taxon>Eukaryota</taxon>
        <taxon>Metazoa</taxon>
        <taxon>Chordata</taxon>
        <taxon>Craniata</taxon>
        <taxon>Vertebrata</taxon>
        <taxon>Euteleostomi</taxon>
        <taxon>Actinopterygii</taxon>
        <taxon>Neopterygii</taxon>
        <taxon>Teleostei</taxon>
        <taxon>Neoteleostei</taxon>
        <taxon>Acanthomorphata</taxon>
        <taxon>Ovalentaria</taxon>
        <taxon>Cichlomorphae</taxon>
        <taxon>Cichliformes</taxon>
        <taxon>Cichlidae</taxon>
        <taxon>African cichlids</taxon>
        <taxon>Pseudocrenilabrinae</taxon>
        <taxon>Lamprologini</taxon>
        <taxon>Neolamprologus</taxon>
    </lineage>
</organism>
<protein>
    <recommendedName>
        <fullName evidence="4">Immunoglobulin V-set domain-containing protein</fullName>
    </recommendedName>
</protein>
<dbReference type="InterPro" id="IPR013783">
    <property type="entry name" value="Ig-like_fold"/>
</dbReference>
<proteinExistence type="predicted"/>
<evidence type="ECO:0000256" key="1">
    <source>
        <dbReference type="ARBA" id="ARBA00004370"/>
    </source>
</evidence>
<dbReference type="PANTHER" id="PTHR11860">
    <property type="entry name" value="POLYMERIC-IMMUNOGLOBULIN RECEPTOR"/>
    <property type="match status" value="1"/>
</dbReference>
<dbReference type="STRING" id="32507.ENSNBRP00000031723"/>
<dbReference type="Proteomes" id="UP000261580">
    <property type="component" value="Unassembled WGS sequence"/>
</dbReference>
<accession>A0A3Q4IBI8</accession>
<dbReference type="InterPro" id="IPR036179">
    <property type="entry name" value="Ig-like_dom_sf"/>
</dbReference>
<dbReference type="CDD" id="cd05716">
    <property type="entry name" value="IgV_pIgR_like"/>
    <property type="match status" value="1"/>
</dbReference>
<comment type="subcellular location">
    <subcellularLocation>
        <location evidence="1">Membrane</location>
    </subcellularLocation>
</comment>
<keyword evidence="3" id="KW-0472">Membrane</keyword>
<dbReference type="AlphaFoldDB" id="A0A3Q4IBI8"/>
<name>A0A3Q4IBI8_NEOBR</name>
<dbReference type="SUPFAM" id="SSF48726">
    <property type="entry name" value="Immunoglobulin"/>
    <property type="match status" value="1"/>
</dbReference>
<feature type="domain" description="Immunoglobulin V-set" evidence="4">
    <location>
        <begin position="22"/>
        <end position="117"/>
    </location>
</feature>
<dbReference type="Gene3D" id="2.60.40.10">
    <property type="entry name" value="Immunoglobulins"/>
    <property type="match status" value="1"/>
</dbReference>
<dbReference type="InterPro" id="IPR013106">
    <property type="entry name" value="Ig_V-set"/>
</dbReference>
<evidence type="ECO:0000256" key="3">
    <source>
        <dbReference type="ARBA" id="ARBA00023136"/>
    </source>
</evidence>
<keyword evidence="6" id="KW-1185">Reference proteome</keyword>
<dbReference type="Pfam" id="PF07686">
    <property type="entry name" value="V-set"/>
    <property type="match status" value="1"/>
</dbReference>